<sequence>MASSVRRYIDSSTQTETRSSLNGSPQTVDNAANLPSYALACPEQFFRPWERRWTCTAKLDDGTATTYTLWLRKDPHMSRTDHGYSYSNNATVPEFYLTCTHETRQECRDLDHWIQSALKTFLKYRKSVSGQCSLPQFIRAMTPRNTMRMSDREFTIKRGTVLDGIEHFSSEPPKDAHRGGLIDRIRFTRKEISFGASVNIHNDRCDCAAMGSYS</sequence>
<reference evidence="2" key="1">
    <citation type="journal article" date="2020" name="Stud. Mycol.">
        <title>101 Dothideomycetes genomes: a test case for predicting lifestyles and emergence of pathogens.</title>
        <authorList>
            <person name="Haridas S."/>
            <person name="Albert R."/>
            <person name="Binder M."/>
            <person name="Bloem J."/>
            <person name="Labutti K."/>
            <person name="Salamov A."/>
            <person name="Andreopoulos B."/>
            <person name="Baker S."/>
            <person name="Barry K."/>
            <person name="Bills G."/>
            <person name="Bluhm B."/>
            <person name="Cannon C."/>
            <person name="Castanera R."/>
            <person name="Culley D."/>
            <person name="Daum C."/>
            <person name="Ezra D."/>
            <person name="Gonzalez J."/>
            <person name="Henrissat B."/>
            <person name="Kuo A."/>
            <person name="Liang C."/>
            <person name="Lipzen A."/>
            <person name="Lutzoni F."/>
            <person name="Magnuson J."/>
            <person name="Mondo S."/>
            <person name="Nolan M."/>
            <person name="Ohm R."/>
            <person name="Pangilinan J."/>
            <person name="Park H.-J."/>
            <person name="Ramirez L."/>
            <person name="Alfaro M."/>
            <person name="Sun H."/>
            <person name="Tritt A."/>
            <person name="Yoshinaga Y."/>
            <person name="Zwiers L.-H."/>
            <person name="Turgeon B."/>
            <person name="Goodwin S."/>
            <person name="Spatafora J."/>
            <person name="Crous P."/>
            <person name="Grigoriev I."/>
        </authorList>
    </citation>
    <scope>NUCLEOTIDE SEQUENCE</scope>
    <source>
        <strain evidence="2">CBS 260.36</strain>
    </source>
</reference>
<organism evidence="2 3">
    <name type="scientific">Myriangium duriaei CBS 260.36</name>
    <dbReference type="NCBI Taxonomy" id="1168546"/>
    <lineage>
        <taxon>Eukaryota</taxon>
        <taxon>Fungi</taxon>
        <taxon>Dikarya</taxon>
        <taxon>Ascomycota</taxon>
        <taxon>Pezizomycotina</taxon>
        <taxon>Dothideomycetes</taxon>
        <taxon>Dothideomycetidae</taxon>
        <taxon>Myriangiales</taxon>
        <taxon>Myriangiaceae</taxon>
        <taxon>Myriangium</taxon>
    </lineage>
</organism>
<accession>A0A9P4MP88</accession>
<dbReference type="AlphaFoldDB" id="A0A9P4MP88"/>
<evidence type="ECO:0000313" key="3">
    <source>
        <dbReference type="Proteomes" id="UP000799439"/>
    </source>
</evidence>
<name>A0A9P4MP88_9PEZI</name>
<dbReference type="EMBL" id="ML996081">
    <property type="protein sequence ID" value="KAF2156989.1"/>
    <property type="molecule type" value="Genomic_DNA"/>
</dbReference>
<keyword evidence="3" id="KW-1185">Reference proteome</keyword>
<feature type="region of interest" description="Disordered" evidence="1">
    <location>
        <begin position="1"/>
        <end position="28"/>
    </location>
</feature>
<dbReference type="Proteomes" id="UP000799439">
    <property type="component" value="Unassembled WGS sequence"/>
</dbReference>
<gene>
    <name evidence="2" type="ORF">K461DRAFT_8910</name>
</gene>
<comment type="caution">
    <text evidence="2">The sequence shown here is derived from an EMBL/GenBank/DDBJ whole genome shotgun (WGS) entry which is preliminary data.</text>
</comment>
<evidence type="ECO:0000256" key="1">
    <source>
        <dbReference type="SAM" id="MobiDB-lite"/>
    </source>
</evidence>
<protein>
    <submittedName>
        <fullName evidence="2">Uncharacterized protein</fullName>
    </submittedName>
</protein>
<feature type="compositionally biased region" description="Polar residues" evidence="1">
    <location>
        <begin position="10"/>
        <end position="28"/>
    </location>
</feature>
<evidence type="ECO:0000313" key="2">
    <source>
        <dbReference type="EMBL" id="KAF2156989.1"/>
    </source>
</evidence>
<proteinExistence type="predicted"/>